<dbReference type="Pfam" id="PF02775">
    <property type="entry name" value="TPP_enzyme_C"/>
    <property type="match status" value="1"/>
</dbReference>
<dbReference type="Gene3D" id="3.40.50.1220">
    <property type="entry name" value="TPP-binding domain"/>
    <property type="match status" value="1"/>
</dbReference>
<evidence type="ECO:0000256" key="1">
    <source>
        <dbReference type="ARBA" id="ARBA00001964"/>
    </source>
</evidence>
<evidence type="ECO:0000256" key="7">
    <source>
        <dbReference type="ARBA" id="ARBA00023239"/>
    </source>
</evidence>
<proteinExistence type="inferred from homology"/>
<evidence type="ECO:0000256" key="5">
    <source>
        <dbReference type="ARBA" id="ARBA00022842"/>
    </source>
</evidence>
<dbReference type="InterPro" id="IPR012110">
    <property type="entry name" value="PDC/IPDC-like"/>
</dbReference>
<dbReference type="PANTHER" id="PTHR43452:SF30">
    <property type="entry name" value="PYRUVATE DECARBOXYLASE ISOZYME 1-RELATED"/>
    <property type="match status" value="1"/>
</dbReference>
<evidence type="ECO:0000256" key="3">
    <source>
        <dbReference type="ARBA" id="ARBA00022723"/>
    </source>
</evidence>
<dbReference type="Pfam" id="PF00205">
    <property type="entry name" value="TPP_enzyme_M"/>
    <property type="match status" value="1"/>
</dbReference>
<dbReference type="PANTHER" id="PTHR43452">
    <property type="entry name" value="PYRUVATE DECARBOXYLASE"/>
    <property type="match status" value="1"/>
</dbReference>
<feature type="domain" description="Thiamine pyrophosphate enzyme TPP-binding" evidence="10">
    <location>
        <begin position="396"/>
        <end position="536"/>
    </location>
</feature>
<dbReference type="InterPro" id="IPR047214">
    <property type="entry name" value="TPP_PDC_IPDC"/>
</dbReference>
<dbReference type="InterPro" id="IPR012001">
    <property type="entry name" value="Thiamin_PyroP_enz_TPP-bd_dom"/>
</dbReference>
<gene>
    <name evidence="12" type="ORF">M9Y10_041836</name>
</gene>
<dbReference type="Pfam" id="PF02776">
    <property type="entry name" value="TPP_enzyme_N"/>
    <property type="match status" value="1"/>
</dbReference>
<evidence type="ECO:0000313" key="13">
    <source>
        <dbReference type="Proteomes" id="UP001470230"/>
    </source>
</evidence>
<keyword evidence="7" id="KW-0456">Lyase</keyword>
<evidence type="ECO:0000259" key="9">
    <source>
        <dbReference type="Pfam" id="PF00205"/>
    </source>
</evidence>
<evidence type="ECO:0000256" key="4">
    <source>
        <dbReference type="ARBA" id="ARBA00022793"/>
    </source>
</evidence>
<dbReference type="CDD" id="cd02005">
    <property type="entry name" value="TPP_PDC_IPDC"/>
    <property type="match status" value="1"/>
</dbReference>
<dbReference type="Proteomes" id="UP001470230">
    <property type="component" value="Unassembled WGS sequence"/>
</dbReference>
<feature type="domain" description="Thiamine pyrophosphate enzyme N-terminal TPP-binding" evidence="11">
    <location>
        <begin position="10"/>
        <end position="121"/>
    </location>
</feature>
<sequence length="554" mass="61804">MEAGFSNISVCKYLFDRLKKLGIKHIFGVPGDYAFPLNDAVVTDPELQWIGNCNELNATYAADGYARINGYGAVCTTYGVGELCTFGGLAGAYAENVPIVHIVGMPPSTVLNSDKIVHHTLGNIDFHVYERMISPAVAATSFLTPKNAISEVNRVLTAMVQSKKPVYFCIAEDYCDMTIEETVDEIPQIQKLKSNESSLNDVIIQIKKLIHDSKHPVLLVGNLIDRFQLKTKLSEFIEKVNLPFVSMISGKASIDESLDQFVGFFNGRTSDPAVIQFIQESDCFVLIGTEWSDVNTCAFTAKIPFEKAIYIHLHDVLIGNAQYNHVEFEDVIEKITLFEPSEIGQKSIEFDKLKNPIENDNSDSNSPLNMKHFYNKVNQFLLPNDIVLFEAGTTIAMNCFRLPKNATCINQPVWAAIGYTTPAAFGAAIAAPDRRVVLVTGDGAFQMTAQEICQFTRYNLKPVLFVINNDGYLIERILCKDKDYKYNDIPNWRYAELMHAFGAPDDFLSVTAKTCGDLDSVLDKVTNEKVGAFIEVVVPKMDLPEYFTKFSNKI</sequence>
<evidence type="ECO:0000259" key="11">
    <source>
        <dbReference type="Pfam" id="PF02776"/>
    </source>
</evidence>
<evidence type="ECO:0000256" key="2">
    <source>
        <dbReference type="ARBA" id="ARBA00007812"/>
    </source>
</evidence>
<protein>
    <submittedName>
        <fullName evidence="12">Uncharacterized protein</fullName>
    </submittedName>
</protein>
<keyword evidence="6 8" id="KW-0786">Thiamine pyrophosphate</keyword>
<reference evidence="12 13" key="1">
    <citation type="submission" date="2024-04" db="EMBL/GenBank/DDBJ databases">
        <title>Tritrichomonas musculus Genome.</title>
        <authorList>
            <person name="Alves-Ferreira E."/>
            <person name="Grigg M."/>
            <person name="Lorenzi H."/>
            <person name="Galac M."/>
        </authorList>
    </citation>
    <scope>NUCLEOTIDE SEQUENCE [LARGE SCALE GENOMIC DNA]</scope>
    <source>
        <strain evidence="12 13">EAF2021</strain>
    </source>
</reference>
<keyword evidence="13" id="KW-1185">Reference proteome</keyword>
<dbReference type="Gene3D" id="3.40.50.970">
    <property type="match status" value="2"/>
</dbReference>
<evidence type="ECO:0000256" key="8">
    <source>
        <dbReference type="RuleBase" id="RU362132"/>
    </source>
</evidence>
<dbReference type="EMBL" id="JAPFFF010000007">
    <property type="protein sequence ID" value="KAK8886373.1"/>
    <property type="molecule type" value="Genomic_DNA"/>
</dbReference>
<dbReference type="PIRSF" id="PIRSF036565">
    <property type="entry name" value="Pyruvt_ip_decrb"/>
    <property type="match status" value="1"/>
</dbReference>
<dbReference type="CDD" id="cd07038">
    <property type="entry name" value="TPP_PYR_PDC_IPDC_like"/>
    <property type="match status" value="1"/>
</dbReference>
<dbReference type="SUPFAM" id="SSF52467">
    <property type="entry name" value="DHS-like NAD/FAD-binding domain"/>
    <property type="match status" value="1"/>
</dbReference>
<comment type="similarity">
    <text evidence="2 8">Belongs to the TPP enzyme family.</text>
</comment>
<accession>A0ABR2K5G7</accession>
<keyword evidence="5" id="KW-0460">Magnesium</keyword>
<evidence type="ECO:0000259" key="10">
    <source>
        <dbReference type="Pfam" id="PF02775"/>
    </source>
</evidence>
<keyword evidence="3" id="KW-0479">Metal-binding</keyword>
<organism evidence="12 13">
    <name type="scientific">Tritrichomonas musculus</name>
    <dbReference type="NCBI Taxonomy" id="1915356"/>
    <lineage>
        <taxon>Eukaryota</taxon>
        <taxon>Metamonada</taxon>
        <taxon>Parabasalia</taxon>
        <taxon>Tritrichomonadida</taxon>
        <taxon>Tritrichomonadidae</taxon>
        <taxon>Tritrichomonas</taxon>
    </lineage>
</organism>
<dbReference type="InterPro" id="IPR000399">
    <property type="entry name" value="TPP-bd_CS"/>
</dbReference>
<dbReference type="InterPro" id="IPR012000">
    <property type="entry name" value="Thiamin_PyroP_enz_cen_dom"/>
</dbReference>
<dbReference type="InterPro" id="IPR011766">
    <property type="entry name" value="TPP_enzyme_TPP-bd"/>
</dbReference>
<dbReference type="PROSITE" id="PS00187">
    <property type="entry name" value="TPP_ENZYMES"/>
    <property type="match status" value="1"/>
</dbReference>
<name>A0ABR2K5G7_9EUKA</name>
<dbReference type="SUPFAM" id="SSF52518">
    <property type="entry name" value="Thiamin diphosphate-binding fold (THDP-binding)"/>
    <property type="match status" value="2"/>
</dbReference>
<keyword evidence="4" id="KW-0210">Decarboxylase</keyword>
<feature type="domain" description="Thiamine pyrophosphate enzyme central" evidence="9">
    <location>
        <begin position="205"/>
        <end position="320"/>
    </location>
</feature>
<dbReference type="InterPro" id="IPR029035">
    <property type="entry name" value="DHS-like_NAD/FAD-binding_dom"/>
</dbReference>
<evidence type="ECO:0000256" key="6">
    <source>
        <dbReference type="ARBA" id="ARBA00023052"/>
    </source>
</evidence>
<comment type="cofactor">
    <cofactor evidence="1">
        <name>thiamine diphosphate</name>
        <dbReference type="ChEBI" id="CHEBI:58937"/>
    </cofactor>
</comment>
<dbReference type="InterPro" id="IPR047213">
    <property type="entry name" value="TPP_PYR_PDC_IPDC-like"/>
</dbReference>
<evidence type="ECO:0000313" key="12">
    <source>
        <dbReference type="EMBL" id="KAK8886373.1"/>
    </source>
</evidence>
<dbReference type="InterPro" id="IPR029061">
    <property type="entry name" value="THDP-binding"/>
</dbReference>
<comment type="caution">
    <text evidence="12">The sequence shown here is derived from an EMBL/GenBank/DDBJ whole genome shotgun (WGS) entry which is preliminary data.</text>
</comment>